<evidence type="ECO:0000256" key="1">
    <source>
        <dbReference type="SAM" id="Phobius"/>
    </source>
</evidence>
<dbReference type="EMBL" id="MT144049">
    <property type="protein sequence ID" value="QJA47582.1"/>
    <property type="molecule type" value="Genomic_DNA"/>
</dbReference>
<sequence length="168" mass="18385">MSQAELVIRPSPWRTVAALIVLAVIAAFCGFLCWKTLSEGDTKTGLLLGICALFLAAGIPFACWTLARPTSLVLTDVGFCMTGVGKIPLVPWPAVEEFVLLRRRFISGHGVSGHVNGIGFRLKPGLSVDVGWKRHVYMDGVDGEIALNLTTTVNETYQILEQWRLERS</sequence>
<dbReference type="AlphaFoldDB" id="A0A6H1ZJC9"/>
<keyword evidence="1" id="KW-0472">Membrane</keyword>
<name>A0A6H1ZJC9_9ZZZZ</name>
<accession>A0A6H1ZJC9</accession>
<feature type="transmembrane region" description="Helical" evidence="1">
    <location>
        <begin position="46"/>
        <end position="67"/>
    </location>
</feature>
<gene>
    <name evidence="2" type="ORF">TM448A00703_0016</name>
</gene>
<proteinExistence type="predicted"/>
<feature type="transmembrane region" description="Helical" evidence="1">
    <location>
        <begin position="12"/>
        <end position="34"/>
    </location>
</feature>
<evidence type="ECO:0000313" key="2">
    <source>
        <dbReference type="EMBL" id="QJA47582.1"/>
    </source>
</evidence>
<evidence type="ECO:0008006" key="3">
    <source>
        <dbReference type="Google" id="ProtNLM"/>
    </source>
</evidence>
<organism evidence="2">
    <name type="scientific">viral metagenome</name>
    <dbReference type="NCBI Taxonomy" id="1070528"/>
    <lineage>
        <taxon>unclassified sequences</taxon>
        <taxon>metagenomes</taxon>
        <taxon>organismal metagenomes</taxon>
    </lineage>
</organism>
<reference evidence="2" key="1">
    <citation type="submission" date="2020-03" db="EMBL/GenBank/DDBJ databases">
        <title>The deep terrestrial virosphere.</title>
        <authorList>
            <person name="Holmfeldt K."/>
            <person name="Nilsson E."/>
            <person name="Simone D."/>
            <person name="Lopez-Fernandez M."/>
            <person name="Wu X."/>
            <person name="de Brujin I."/>
            <person name="Lundin D."/>
            <person name="Andersson A."/>
            <person name="Bertilsson S."/>
            <person name="Dopson M."/>
        </authorList>
    </citation>
    <scope>NUCLEOTIDE SEQUENCE</scope>
    <source>
        <strain evidence="2">TM448A00703</strain>
    </source>
</reference>
<protein>
    <recommendedName>
        <fullName evidence="3">PH domain-containing protein</fullName>
    </recommendedName>
</protein>
<keyword evidence="1" id="KW-1133">Transmembrane helix</keyword>
<keyword evidence="1" id="KW-0812">Transmembrane</keyword>